<dbReference type="PANTHER" id="PTHR46825">
    <property type="entry name" value="D-ALANYL-D-ALANINE-CARBOXYPEPTIDASE/ENDOPEPTIDASE AMPH"/>
    <property type="match status" value="1"/>
</dbReference>
<keyword evidence="1" id="KW-0732">Signal</keyword>
<dbReference type="Gene3D" id="2.40.128.600">
    <property type="match status" value="1"/>
</dbReference>
<dbReference type="InterPro" id="IPR050491">
    <property type="entry name" value="AmpC-like"/>
</dbReference>
<dbReference type="SUPFAM" id="SSF56601">
    <property type="entry name" value="beta-lactamase/transpeptidase-like"/>
    <property type="match status" value="1"/>
</dbReference>
<evidence type="ECO:0000313" key="5">
    <source>
        <dbReference type="Proteomes" id="UP000244817"/>
    </source>
</evidence>
<proteinExistence type="predicted"/>
<dbReference type="Pfam" id="PF11954">
    <property type="entry name" value="DUF3471"/>
    <property type="match status" value="1"/>
</dbReference>
<organism evidence="4 5">
    <name type="scientific">Thalassorhabdomicrobium marinisediminis</name>
    <dbReference type="NCBI Taxonomy" id="2170577"/>
    <lineage>
        <taxon>Bacteria</taxon>
        <taxon>Pseudomonadati</taxon>
        <taxon>Pseudomonadota</taxon>
        <taxon>Alphaproteobacteria</taxon>
        <taxon>Rhodobacterales</taxon>
        <taxon>Paracoccaceae</taxon>
        <taxon>Thalassorhabdomicrobium</taxon>
    </lineage>
</organism>
<feature type="domain" description="Beta-lactamase-related" evidence="2">
    <location>
        <begin position="74"/>
        <end position="403"/>
    </location>
</feature>
<dbReference type="InterPro" id="IPR021860">
    <property type="entry name" value="Peptidase_S12_Pab87-rel_C"/>
</dbReference>
<dbReference type="Pfam" id="PF00144">
    <property type="entry name" value="Beta-lactamase"/>
    <property type="match status" value="1"/>
</dbReference>
<feature type="signal peptide" evidence="1">
    <location>
        <begin position="1"/>
        <end position="39"/>
    </location>
</feature>
<dbReference type="Proteomes" id="UP000244817">
    <property type="component" value="Unassembled WGS sequence"/>
</dbReference>
<sequence length="547" mass="56756">MDPVRRPRAGRRGAARGRFAGAVLLAALLCGALPGAAQAEALPPLVLPDPATPPPMAVLLPVPEARIMAAVATLDDLAQDILTRTGIPGLAIAVVHDGRTLYARGFGARVVGQPERVDPDTVFLLASVSKPVGATVVATQVDAGLVRWDSPIRDALPTFDLGEGWISEHVTIGDLYAHRSGLPDHAGDDLEDIGFDRATVLDRLALLPKGAFRTDYAYTNFGLTAAAEAVATAAGMDWASLSETALYGPLGMADTSSRHADYMARANRASSHVATAEGYAVADTRQPDAQSPAGGVSSSARDMARWMAMVLGRGMSGQGRLISEEALLPAITAQVLRGAQMDVSARPGAYGFGFNVDTRPSGRVSLSHSGAFALGASTSLAMLPDLGLGIVVLTNAPPTGAAEAITASFLDRAELGADSRDWLATYAPFMAPLSAPVGDLVGAAPPADPAPAGPDDRYVGTYDNSYFGPVSVAVSGGCLVLRLGPQRRELPLQHWDGDTFVAHPVTENQPAGSVSRVEFLQATPGAAKALRIEHLDGDGLGLFQRGT</sequence>
<evidence type="ECO:0000313" key="4">
    <source>
        <dbReference type="EMBL" id="PVA07496.1"/>
    </source>
</evidence>
<evidence type="ECO:0000259" key="2">
    <source>
        <dbReference type="Pfam" id="PF00144"/>
    </source>
</evidence>
<reference evidence="4 5" key="1">
    <citation type="submission" date="2018-04" db="EMBL/GenBank/DDBJ databases">
        <title>Pelagivirga bohaiensis gen. nov., sp. nov., a bacterium isolated from the Bohai Sea.</title>
        <authorList>
            <person name="Ji X."/>
        </authorList>
    </citation>
    <scope>NUCLEOTIDE SEQUENCE [LARGE SCALE GENOMIC DNA]</scope>
    <source>
        <strain evidence="4 5">BH-SD16</strain>
    </source>
</reference>
<evidence type="ECO:0000259" key="3">
    <source>
        <dbReference type="Pfam" id="PF11954"/>
    </source>
</evidence>
<keyword evidence="4" id="KW-0378">Hydrolase</keyword>
<feature type="chain" id="PRO_5015706473" evidence="1">
    <location>
        <begin position="40"/>
        <end position="547"/>
    </location>
</feature>
<keyword evidence="5" id="KW-1185">Reference proteome</keyword>
<dbReference type="PANTHER" id="PTHR46825:SF15">
    <property type="entry name" value="BETA-LACTAMASE-RELATED DOMAIN-CONTAINING PROTEIN"/>
    <property type="match status" value="1"/>
</dbReference>
<feature type="domain" description="Peptidase S12 Pab87-related C-terminal" evidence="3">
    <location>
        <begin position="445"/>
        <end position="533"/>
    </location>
</feature>
<dbReference type="EMBL" id="QCYG01000003">
    <property type="protein sequence ID" value="PVA07496.1"/>
    <property type="molecule type" value="Genomic_DNA"/>
</dbReference>
<dbReference type="OrthoDB" id="5377981at2"/>
<dbReference type="AlphaFoldDB" id="A0A2T7FZA0"/>
<dbReference type="InterPro" id="IPR001466">
    <property type="entry name" value="Beta-lactam-related"/>
</dbReference>
<name>A0A2T7FZA0_9RHOB</name>
<dbReference type="GO" id="GO:0016787">
    <property type="term" value="F:hydrolase activity"/>
    <property type="evidence" value="ECO:0007669"/>
    <property type="project" value="UniProtKB-KW"/>
</dbReference>
<dbReference type="Gene3D" id="3.40.710.10">
    <property type="entry name" value="DD-peptidase/beta-lactamase superfamily"/>
    <property type="match status" value="1"/>
</dbReference>
<dbReference type="InterPro" id="IPR012338">
    <property type="entry name" value="Beta-lactam/transpept-like"/>
</dbReference>
<protein>
    <submittedName>
        <fullName evidence="4">Serine hydrolase</fullName>
    </submittedName>
</protein>
<evidence type="ECO:0000256" key="1">
    <source>
        <dbReference type="SAM" id="SignalP"/>
    </source>
</evidence>
<accession>A0A2T7FZA0</accession>
<gene>
    <name evidence="4" type="ORF">DC363_06010</name>
</gene>
<comment type="caution">
    <text evidence="4">The sequence shown here is derived from an EMBL/GenBank/DDBJ whole genome shotgun (WGS) entry which is preliminary data.</text>
</comment>